<dbReference type="Pfam" id="PF11351">
    <property type="entry name" value="GTA_holin_3TM"/>
    <property type="match status" value="1"/>
</dbReference>
<comment type="caution">
    <text evidence="1">The sequence shown here is derived from an EMBL/GenBank/DDBJ whole genome shotgun (WGS) entry which is preliminary data.</text>
</comment>
<evidence type="ECO:0000313" key="1">
    <source>
        <dbReference type="EMBL" id="MFB9148406.1"/>
    </source>
</evidence>
<dbReference type="InterPro" id="IPR021497">
    <property type="entry name" value="GTA_holin_3TM"/>
</dbReference>
<evidence type="ECO:0000313" key="2">
    <source>
        <dbReference type="Proteomes" id="UP001589670"/>
    </source>
</evidence>
<gene>
    <name evidence="1" type="ORF">ACFFU4_01415</name>
</gene>
<sequence>MVGDILRALFGGGGNVVAETAEVFRVNAEAADARAAGMQRAALDQMAAEFGTGQRGVFDRVVDGLNRLPRPAMALGTLGLLGSAMVDPLWFGERMAGLALVPEPLWWLLGAIVSFYFGARHQAKGQAFQRGLAETLARAPQVLATVEGLRALRHDSPGAADPGPDARATLAATAPADNPALAEWRAGR</sequence>
<accession>A0ABV5HX31</accession>
<dbReference type="EMBL" id="JBHMEC010000002">
    <property type="protein sequence ID" value="MFB9148406.1"/>
    <property type="molecule type" value="Genomic_DNA"/>
</dbReference>
<protein>
    <submittedName>
        <fullName evidence="1">Holin family protein</fullName>
    </submittedName>
</protein>
<name>A0ABV5HX31_9RHOB</name>
<proteinExistence type="predicted"/>
<organism evidence="1 2">
    <name type="scientific">Roseovarius ramblicola</name>
    <dbReference type="NCBI Taxonomy" id="2022336"/>
    <lineage>
        <taxon>Bacteria</taxon>
        <taxon>Pseudomonadati</taxon>
        <taxon>Pseudomonadota</taxon>
        <taxon>Alphaproteobacteria</taxon>
        <taxon>Rhodobacterales</taxon>
        <taxon>Roseobacteraceae</taxon>
        <taxon>Roseovarius</taxon>
    </lineage>
</organism>
<reference evidence="1 2" key="1">
    <citation type="submission" date="2024-09" db="EMBL/GenBank/DDBJ databases">
        <authorList>
            <person name="Sun Q."/>
            <person name="Mori K."/>
        </authorList>
    </citation>
    <scope>NUCLEOTIDE SEQUENCE [LARGE SCALE GENOMIC DNA]</scope>
    <source>
        <strain evidence="1 2">CECT 9424</strain>
    </source>
</reference>
<dbReference type="RefSeq" id="WP_377066292.1">
    <property type="nucleotide sequence ID" value="NZ_JBHMEC010000002.1"/>
</dbReference>
<dbReference type="Proteomes" id="UP001589670">
    <property type="component" value="Unassembled WGS sequence"/>
</dbReference>
<keyword evidence="2" id="KW-1185">Reference proteome</keyword>